<feature type="domain" description="Rhodopsin" evidence="8">
    <location>
        <begin position="31"/>
        <end position="134"/>
    </location>
</feature>
<protein>
    <recommendedName>
        <fullName evidence="8">Rhodopsin domain-containing protein</fullName>
    </recommendedName>
</protein>
<dbReference type="AlphaFoldDB" id="A0A8H4JHK7"/>
<sequence length="324" mass="36275">MAPSGPTGPGPVVVLVSQWTLLVIAAGIISARFYLRLQLQKRKLLTSDILMCFAWLSAVATAAFDIKFAQMGALEPQVNTELGGFKGSLEEIAFILKLFWASSIPFFTTFYLCKAALLSVFLQVFPRTMRRRRIVLWSRDPDTACPAAYFERTFQVAWALHFSGDLLIFLLPWLVITKLQMKLAMKLGVYCTFLLGLINMVFCIVRFVSVQTATVDSKAALSLVDLWSSLDANIGLVVACLPSLRPYIRRRGQNDNYHSSSAQQYSRSRLSSGGPYLRHREPDSPDADKDHLSTPRTVNESGEIPLDDRQKSQSSVIELIYLPK</sequence>
<comment type="similarity">
    <text evidence="5">Belongs to the SAT4 family.</text>
</comment>
<gene>
    <name evidence="9" type="ORF">F53441_14197</name>
</gene>
<evidence type="ECO:0000259" key="8">
    <source>
        <dbReference type="Pfam" id="PF20684"/>
    </source>
</evidence>
<evidence type="ECO:0000256" key="1">
    <source>
        <dbReference type="ARBA" id="ARBA00004141"/>
    </source>
</evidence>
<dbReference type="OrthoDB" id="444631at2759"/>
<evidence type="ECO:0000313" key="10">
    <source>
        <dbReference type="Proteomes" id="UP000605986"/>
    </source>
</evidence>
<feature type="transmembrane region" description="Helical" evidence="7">
    <location>
        <begin position="156"/>
        <end position="175"/>
    </location>
</feature>
<evidence type="ECO:0000256" key="4">
    <source>
        <dbReference type="ARBA" id="ARBA00023136"/>
    </source>
</evidence>
<name>A0A8H4JHK7_9HYPO</name>
<dbReference type="GO" id="GO:0016020">
    <property type="term" value="C:membrane"/>
    <property type="evidence" value="ECO:0007669"/>
    <property type="project" value="UniProtKB-SubCell"/>
</dbReference>
<evidence type="ECO:0000256" key="3">
    <source>
        <dbReference type="ARBA" id="ARBA00022989"/>
    </source>
</evidence>
<evidence type="ECO:0000256" key="6">
    <source>
        <dbReference type="SAM" id="MobiDB-lite"/>
    </source>
</evidence>
<feature type="domain" description="Rhodopsin" evidence="8">
    <location>
        <begin position="157"/>
        <end position="250"/>
    </location>
</feature>
<dbReference type="EMBL" id="JAADJG010001109">
    <property type="protein sequence ID" value="KAF4425049.1"/>
    <property type="molecule type" value="Genomic_DNA"/>
</dbReference>
<accession>A0A8H4JHK7</accession>
<dbReference type="InterPro" id="IPR049326">
    <property type="entry name" value="Rhodopsin_dom_fungi"/>
</dbReference>
<proteinExistence type="inferred from homology"/>
<comment type="subcellular location">
    <subcellularLocation>
        <location evidence="1">Membrane</location>
        <topology evidence="1">Multi-pass membrane protein</topology>
    </subcellularLocation>
</comment>
<feature type="transmembrane region" description="Helical" evidence="7">
    <location>
        <begin position="12"/>
        <end position="35"/>
    </location>
</feature>
<feature type="compositionally biased region" description="Basic and acidic residues" evidence="6">
    <location>
        <begin position="278"/>
        <end position="293"/>
    </location>
</feature>
<dbReference type="Proteomes" id="UP000605986">
    <property type="component" value="Unassembled WGS sequence"/>
</dbReference>
<organism evidence="9 10">
    <name type="scientific">Fusarium austroafricanum</name>
    <dbReference type="NCBI Taxonomy" id="2364996"/>
    <lineage>
        <taxon>Eukaryota</taxon>
        <taxon>Fungi</taxon>
        <taxon>Dikarya</taxon>
        <taxon>Ascomycota</taxon>
        <taxon>Pezizomycotina</taxon>
        <taxon>Sordariomycetes</taxon>
        <taxon>Hypocreomycetidae</taxon>
        <taxon>Hypocreales</taxon>
        <taxon>Nectriaceae</taxon>
        <taxon>Fusarium</taxon>
        <taxon>Fusarium concolor species complex</taxon>
    </lineage>
</organism>
<dbReference type="PANTHER" id="PTHR33048:SF92">
    <property type="entry name" value="INTEGRAL MEMBRANE PROTEIN"/>
    <property type="match status" value="1"/>
</dbReference>
<feature type="transmembrane region" description="Helical" evidence="7">
    <location>
        <begin position="104"/>
        <end position="125"/>
    </location>
</feature>
<evidence type="ECO:0000256" key="7">
    <source>
        <dbReference type="SAM" id="Phobius"/>
    </source>
</evidence>
<dbReference type="Pfam" id="PF20684">
    <property type="entry name" value="Fung_rhodopsin"/>
    <property type="match status" value="2"/>
</dbReference>
<keyword evidence="4 7" id="KW-0472">Membrane</keyword>
<keyword evidence="3 7" id="KW-1133">Transmembrane helix</keyword>
<comment type="caution">
    <text evidence="9">The sequence shown here is derived from an EMBL/GenBank/DDBJ whole genome shotgun (WGS) entry which is preliminary data.</text>
</comment>
<evidence type="ECO:0000256" key="5">
    <source>
        <dbReference type="ARBA" id="ARBA00038359"/>
    </source>
</evidence>
<evidence type="ECO:0000313" key="9">
    <source>
        <dbReference type="EMBL" id="KAF4425049.1"/>
    </source>
</evidence>
<keyword evidence="2 7" id="KW-0812">Transmembrane</keyword>
<dbReference type="PANTHER" id="PTHR33048">
    <property type="entry name" value="PTH11-LIKE INTEGRAL MEMBRANE PROTEIN (AFU_ORTHOLOGUE AFUA_5G11245)"/>
    <property type="match status" value="1"/>
</dbReference>
<feature type="compositionally biased region" description="Polar residues" evidence="6">
    <location>
        <begin position="255"/>
        <end position="271"/>
    </location>
</feature>
<feature type="transmembrane region" description="Helical" evidence="7">
    <location>
        <begin position="44"/>
        <end position="64"/>
    </location>
</feature>
<dbReference type="InterPro" id="IPR052337">
    <property type="entry name" value="SAT4-like"/>
</dbReference>
<reference evidence="9" key="1">
    <citation type="submission" date="2020-01" db="EMBL/GenBank/DDBJ databases">
        <title>Identification and distribution of gene clusters putatively required for synthesis of sphingolipid metabolism inhibitors in phylogenetically diverse species of the filamentous fungus Fusarium.</title>
        <authorList>
            <person name="Kim H.-S."/>
            <person name="Busman M."/>
            <person name="Brown D.W."/>
            <person name="Divon H."/>
            <person name="Uhlig S."/>
            <person name="Proctor R.H."/>
        </authorList>
    </citation>
    <scope>NUCLEOTIDE SEQUENCE</scope>
    <source>
        <strain evidence="9">NRRL 53441</strain>
    </source>
</reference>
<feature type="transmembrane region" description="Helical" evidence="7">
    <location>
        <begin position="187"/>
        <end position="208"/>
    </location>
</feature>
<keyword evidence="10" id="KW-1185">Reference proteome</keyword>
<feature type="region of interest" description="Disordered" evidence="6">
    <location>
        <begin position="255"/>
        <end position="312"/>
    </location>
</feature>
<evidence type="ECO:0000256" key="2">
    <source>
        <dbReference type="ARBA" id="ARBA00022692"/>
    </source>
</evidence>